<dbReference type="InterPro" id="IPR036259">
    <property type="entry name" value="MFS_trans_sf"/>
</dbReference>
<feature type="transmembrane region" description="Helical" evidence="8">
    <location>
        <begin position="170"/>
        <end position="188"/>
    </location>
</feature>
<feature type="transmembrane region" description="Helical" evidence="8">
    <location>
        <begin position="318"/>
        <end position="338"/>
    </location>
</feature>
<evidence type="ECO:0000256" key="6">
    <source>
        <dbReference type="ARBA" id="ARBA00022989"/>
    </source>
</evidence>
<evidence type="ECO:0000256" key="1">
    <source>
        <dbReference type="ARBA" id="ARBA00004651"/>
    </source>
</evidence>
<dbReference type="GO" id="GO:1990961">
    <property type="term" value="P:xenobiotic detoxification by transmembrane export across the plasma membrane"/>
    <property type="evidence" value="ECO:0007669"/>
    <property type="project" value="InterPro"/>
</dbReference>
<dbReference type="Proteomes" id="UP000190092">
    <property type="component" value="Unassembled WGS sequence"/>
</dbReference>
<dbReference type="SUPFAM" id="SSF103473">
    <property type="entry name" value="MFS general substrate transporter"/>
    <property type="match status" value="1"/>
</dbReference>
<gene>
    <name evidence="10" type="ORF">SAMN02745126_01456</name>
</gene>
<dbReference type="GO" id="GO:0042910">
    <property type="term" value="F:xenobiotic transmembrane transporter activity"/>
    <property type="evidence" value="ECO:0007669"/>
    <property type="project" value="InterPro"/>
</dbReference>
<feature type="transmembrane region" description="Helical" evidence="8">
    <location>
        <begin position="80"/>
        <end position="100"/>
    </location>
</feature>
<feature type="transmembrane region" description="Helical" evidence="8">
    <location>
        <begin position="378"/>
        <end position="397"/>
    </location>
</feature>
<dbReference type="Gene3D" id="1.20.1720.10">
    <property type="entry name" value="Multidrug resistance protein D"/>
    <property type="match status" value="1"/>
</dbReference>
<comment type="subcellular location">
    <subcellularLocation>
        <location evidence="8">Cell inner membrane</location>
        <topology evidence="8">Multi-pass membrane protein</topology>
    </subcellularLocation>
    <subcellularLocation>
        <location evidence="1">Cell membrane</location>
        <topology evidence="1">Multi-pass membrane protein</topology>
    </subcellularLocation>
</comment>
<feature type="transmembrane region" description="Helical" evidence="8">
    <location>
        <begin position="285"/>
        <end position="306"/>
    </location>
</feature>
<evidence type="ECO:0000256" key="8">
    <source>
        <dbReference type="RuleBase" id="RU365088"/>
    </source>
</evidence>
<feature type="domain" description="Major facilitator superfamily (MFS) profile" evidence="9">
    <location>
        <begin position="46"/>
        <end position="429"/>
    </location>
</feature>
<feature type="transmembrane region" description="Helical" evidence="8">
    <location>
        <begin position="200"/>
        <end position="220"/>
    </location>
</feature>
<feature type="transmembrane region" description="Helical" evidence="8">
    <location>
        <begin position="47"/>
        <end position="68"/>
    </location>
</feature>
<evidence type="ECO:0000256" key="5">
    <source>
        <dbReference type="ARBA" id="ARBA00022692"/>
    </source>
</evidence>
<evidence type="ECO:0000256" key="2">
    <source>
        <dbReference type="ARBA" id="ARBA00006236"/>
    </source>
</evidence>
<dbReference type="NCBIfam" id="TIGR00710">
    <property type="entry name" value="efflux_Bcr_CflA"/>
    <property type="match status" value="1"/>
</dbReference>
<evidence type="ECO:0000256" key="3">
    <source>
        <dbReference type="ARBA" id="ARBA00022448"/>
    </source>
</evidence>
<name>A0A1T4LBB3_9HYPH</name>
<dbReference type="CDD" id="cd17320">
    <property type="entry name" value="MFS_MdfA_MDR_like"/>
    <property type="match status" value="1"/>
</dbReference>
<feature type="transmembrane region" description="Helical" evidence="8">
    <location>
        <begin position="248"/>
        <end position="273"/>
    </location>
</feature>
<feature type="transmembrane region" description="Helical" evidence="8">
    <location>
        <begin position="403"/>
        <end position="424"/>
    </location>
</feature>
<keyword evidence="4" id="KW-1003">Cell membrane</keyword>
<dbReference type="InterPro" id="IPR004812">
    <property type="entry name" value="Efflux_drug-R_Bcr/CmlA"/>
</dbReference>
<dbReference type="Pfam" id="PF07690">
    <property type="entry name" value="MFS_1"/>
    <property type="match status" value="1"/>
</dbReference>
<keyword evidence="7 8" id="KW-0472">Membrane</keyword>
<dbReference type="STRING" id="225324.SAMN02745126_01456"/>
<evidence type="ECO:0000313" key="11">
    <source>
        <dbReference type="Proteomes" id="UP000190092"/>
    </source>
</evidence>
<feature type="transmembrane region" description="Helical" evidence="8">
    <location>
        <begin position="112"/>
        <end position="131"/>
    </location>
</feature>
<feature type="transmembrane region" description="Helical" evidence="8">
    <location>
        <begin position="344"/>
        <end position="366"/>
    </location>
</feature>
<keyword evidence="8" id="KW-0997">Cell inner membrane</keyword>
<sequence length="434" mass="45254">MQKTAASLLRCTSHSLNARLMACTLLYSRDMTSSVPDNNPSARHAPLWLLALITFSGTLAMHIFVPALPDAARDLGASVGAMQLTMSVYILGLAAGQLVYGPISDHFGRRPVLMVGLVIYACTGLWAAFAPNVNTLIVLRLLQALGGCSGMVIGRAMVRDTAVDKDAGRRLALMNLMVVIGPGIAPLIGSAVTTTVGWRALFFLLSGLGVVNFAFTWTLLPETRPRGRTTHLLALARDYGRLLKSPTFLGYALGGGCATTAMYGFVAASPFIFTHQLGRPDYEVGMYLAVQFVGIWLGSMTAARLISRVPIDRLAIGANFLSVVAAVGFLVAVLSGHLSVPLVVAPMFLFAAGAGIASPAAMTQAISVNPKVVGSASGLYGFSQMGVGAACSAITGLGSNPALSAALVLVAAGVIAQASFWIAVRSKRRAIAES</sequence>
<evidence type="ECO:0000259" key="9">
    <source>
        <dbReference type="PROSITE" id="PS50850"/>
    </source>
</evidence>
<evidence type="ECO:0000256" key="7">
    <source>
        <dbReference type="ARBA" id="ARBA00023136"/>
    </source>
</evidence>
<dbReference type="GO" id="GO:0005886">
    <property type="term" value="C:plasma membrane"/>
    <property type="evidence" value="ECO:0007669"/>
    <property type="project" value="UniProtKB-SubCell"/>
</dbReference>
<keyword evidence="11" id="KW-1185">Reference proteome</keyword>
<dbReference type="PANTHER" id="PTHR23502">
    <property type="entry name" value="MAJOR FACILITATOR SUPERFAMILY"/>
    <property type="match status" value="1"/>
</dbReference>
<dbReference type="EMBL" id="FUWJ01000001">
    <property type="protein sequence ID" value="SJZ51828.1"/>
    <property type="molecule type" value="Genomic_DNA"/>
</dbReference>
<organism evidence="10 11">
    <name type="scientific">Enhydrobacter aerosaccus</name>
    <dbReference type="NCBI Taxonomy" id="225324"/>
    <lineage>
        <taxon>Bacteria</taxon>
        <taxon>Pseudomonadati</taxon>
        <taxon>Pseudomonadota</taxon>
        <taxon>Alphaproteobacteria</taxon>
        <taxon>Hyphomicrobiales</taxon>
        <taxon>Enhydrobacter</taxon>
    </lineage>
</organism>
<keyword evidence="3 8" id="KW-0813">Transport</keyword>
<dbReference type="InterPro" id="IPR011701">
    <property type="entry name" value="MFS"/>
</dbReference>
<feature type="transmembrane region" description="Helical" evidence="8">
    <location>
        <begin position="137"/>
        <end position="158"/>
    </location>
</feature>
<evidence type="ECO:0000256" key="4">
    <source>
        <dbReference type="ARBA" id="ARBA00022475"/>
    </source>
</evidence>
<dbReference type="PROSITE" id="PS50850">
    <property type="entry name" value="MFS"/>
    <property type="match status" value="1"/>
</dbReference>
<dbReference type="InterPro" id="IPR020846">
    <property type="entry name" value="MFS_dom"/>
</dbReference>
<protein>
    <recommendedName>
        <fullName evidence="8">Bcr/CflA family efflux transporter</fullName>
    </recommendedName>
</protein>
<accession>A0A1T4LBB3</accession>
<proteinExistence type="inferred from homology"/>
<comment type="similarity">
    <text evidence="2 8">Belongs to the major facilitator superfamily. Bcr/CmlA family.</text>
</comment>
<dbReference type="AlphaFoldDB" id="A0A1T4LBB3"/>
<keyword evidence="6 8" id="KW-1133">Transmembrane helix</keyword>
<evidence type="ECO:0000313" key="10">
    <source>
        <dbReference type="EMBL" id="SJZ51828.1"/>
    </source>
</evidence>
<keyword evidence="5 8" id="KW-0812">Transmembrane</keyword>
<reference evidence="11" key="1">
    <citation type="submission" date="2017-02" db="EMBL/GenBank/DDBJ databases">
        <authorList>
            <person name="Varghese N."/>
            <person name="Submissions S."/>
        </authorList>
    </citation>
    <scope>NUCLEOTIDE SEQUENCE [LARGE SCALE GENOMIC DNA]</scope>
    <source>
        <strain evidence="11">ATCC 27094</strain>
    </source>
</reference>
<dbReference type="PANTHER" id="PTHR23502:SF132">
    <property type="entry name" value="POLYAMINE TRANSPORTER 2-RELATED"/>
    <property type="match status" value="1"/>
</dbReference>